<reference evidence="1" key="2">
    <citation type="submission" date="2021-08" db="EMBL/GenBank/DDBJ databases">
        <authorList>
            <person name="Tani A."/>
            <person name="Ola A."/>
            <person name="Ogura Y."/>
            <person name="Katsura K."/>
            <person name="Hayashi T."/>
        </authorList>
    </citation>
    <scope>NUCLEOTIDE SEQUENCE</scope>
    <source>
        <strain evidence="1">DSM 19015</strain>
    </source>
</reference>
<evidence type="ECO:0000313" key="1">
    <source>
        <dbReference type="EMBL" id="GJD97342.1"/>
    </source>
</evidence>
<protein>
    <submittedName>
        <fullName evidence="1">Uncharacterized protein</fullName>
    </submittedName>
</protein>
<accession>A0ABQ4S4J2</accession>
<comment type="caution">
    <text evidence="1">The sequence shown here is derived from an EMBL/GenBank/DDBJ whole genome shotgun (WGS) entry which is preliminary data.</text>
</comment>
<dbReference type="EMBL" id="BPQP01000088">
    <property type="protein sequence ID" value="GJD97342.1"/>
    <property type="molecule type" value="Genomic_DNA"/>
</dbReference>
<dbReference type="Proteomes" id="UP001055125">
    <property type="component" value="Unassembled WGS sequence"/>
</dbReference>
<name>A0ABQ4S4J2_9HYPH</name>
<sequence length="44" mass="4837">MLAKTRAQLATDGELNVDVTNTSGLLLHRVYASAAAKSQLKHRW</sequence>
<reference evidence="1" key="1">
    <citation type="journal article" date="2021" name="Front. Microbiol.">
        <title>Comprehensive Comparative Genomics and Phenotyping of Methylobacterium Species.</title>
        <authorList>
            <person name="Alessa O."/>
            <person name="Ogura Y."/>
            <person name="Fujitani Y."/>
            <person name="Takami H."/>
            <person name="Hayashi T."/>
            <person name="Sahin N."/>
            <person name="Tani A."/>
        </authorList>
    </citation>
    <scope>NUCLEOTIDE SEQUENCE</scope>
    <source>
        <strain evidence="1">DSM 19015</strain>
    </source>
</reference>
<evidence type="ECO:0000313" key="2">
    <source>
        <dbReference type="Proteomes" id="UP001055125"/>
    </source>
</evidence>
<keyword evidence="2" id="KW-1185">Reference proteome</keyword>
<proteinExistence type="predicted"/>
<organism evidence="1 2">
    <name type="scientific">Methylobacterium iners</name>
    <dbReference type="NCBI Taxonomy" id="418707"/>
    <lineage>
        <taxon>Bacteria</taxon>
        <taxon>Pseudomonadati</taxon>
        <taxon>Pseudomonadota</taxon>
        <taxon>Alphaproteobacteria</taxon>
        <taxon>Hyphomicrobiales</taxon>
        <taxon>Methylobacteriaceae</taxon>
        <taxon>Methylobacterium</taxon>
    </lineage>
</organism>
<gene>
    <name evidence="1" type="ORF">OCOJLMKI_4571</name>
</gene>